<feature type="transmembrane region" description="Helical" evidence="11">
    <location>
        <begin position="622"/>
        <end position="644"/>
    </location>
</feature>
<keyword evidence="2" id="KW-0328">Glycosyltransferase</keyword>
<dbReference type="AlphaFoldDB" id="A0AAX6IDI7"/>
<dbReference type="GO" id="GO:0030244">
    <property type="term" value="P:cellulose biosynthetic process"/>
    <property type="evidence" value="ECO:0007669"/>
    <property type="project" value="InterPro"/>
</dbReference>
<evidence type="ECO:0000256" key="7">
    <source>
        <dbReference type="ARBA" id="ARBA00023316"/>
    </source>
</evidence>
<feature type="transmembrane region" description="Helical" evidence="11">
    <location>
        <begin position="460"/>
        <end position="479"/>
    </location>
</feature>
<keyword evidence="13" id="KW-1185">Reference proteome</keyword>
<sequence>MWLFLQAFRWRPVRRKEHPHLLLEAMIGGRDNSLQQQKLPALDVFICTADPCKEPPASVASTALSVMAYDYPAEKISVYVSDDGGSELTLFAFVEAARFARHWLPFCKENGIDQRSPDAYFTTSAGRDGYGSEKIRLMYQSMKEKVESTMEKGFVSNDLIIHEEDYDILKKGKGFSRRDHPSMIQVLLESGKDCDINGNAMPNLIYVSREKSSTSPHNFKAGALNTLLRVSSVMTNAPIFLTLDCDMCSNDPQAPQRALCYLLDPSMASKLSFVQFPQRYRGLDDDDIYGGELRRLFRINSQGLDGLCGPNYVGTGCFFVRRSLFGPPSSLPSSPSAFAGVDCTTKADVSIRADGTVKKAHEVAGCRYELHTMWGSMIGFRYGSLVEDYYTGYRLHCEGWRSVFCDPERPAFLGDSPRNLNDGLSQCRRWVVGLYEVAFSRFSPLTYGTRKASFSTGLCYAYYAFWGAWCIPITVYALIPQLGLIYDTPLFPKVSSTGFYLYTYLFLASYCHDLIEFLRVEGTTRRWWSDQRMWMIRGLTSFSFGTMEYALNQMGVSAPGFSLTSKVMEDDQNALYDEGVFYFGVPSPFFTLLGTVAIVNLSSLVVGVLKATRKEEGGFDEMFLQIFISGFAVLNCLPVIEAMFIRRDGGRIPRKITNLSILLAGLLCSFGYFIF</sequence>
<dbReference type="Pfam" id="PF03552">
    <property type="entry name" value="Cellulose_synt"/>
    <property type="match status" value="2"/>
</dbReference>
<dbReference type="InterPro" id="IPR029044">
    <property type="entry name" value="Nucleotide-diphossugar_trans"/>
</dbReference>
<name>A0AAX6IDI7_IRIPA</name>
<evidence type="ECO:0000256" key="4">
    <source>
        <dbReference type="ARBA" id="ARBA00022692"/>
    </source>
</evidence>
<dbReference type="FunFam" id="3.90.550.10:FF:000135">
    <property type="entry name" value="Cellulose synthase-like protein G3"/>
    <property type="match status" value="1"/>
</dbReference>
<feature type="binding site" evidence="9">
    <location>
        <position position="53"/>
    </location>
    <ligand>
        <name>UDP-alpha-D-glucose</name>
        <dbReference type="ChEBI" id="CHEBI:58885"/>
    </ligand>
</feature>
<feature type="binding site" evidence="9">
    <location>
        <position position="83"/>
    </location>
    <ligand>
        <name>UDP-alpha-D-glucose</name>
        <dbReference type="ChEBI" id="CHEBI:58885"/>
    </ligand>
</feature>
<evidence type="ECO:0000256" key="9">
    <source>
        <dbReference type="PIRSR" id="PIRSR605150-2"/>
    </source>
</evidence>
<reference evidence="12" key="2">
    <citation type="submission" date="2023-04" db="EMBL/GenBank/DDBJ databases">
        <authorList>
            <person name="Bruccoleri R.E."/>
            <person name="Oakeley E.J."/>
            <person name="Faust A.-M."/>
            <person name="Dessus-Babus S."/>
            <person name="Altorfer M."/>
            <person name="Burckhardt D."/>
            <person name="Oertli M."/>
            <person name="Naumann U."/>
            <person name="Petersen F."/>
            <person name="Wong J."/>
        </authorList>
    </citation>
    <scope>NUCLEOTIDE SEQUENCE</scope>
    <source>
        <strain evidence="12">GSM-AAB239-AS_SAM_17_03QT</strain>
        <tissue evidence="12">Leaf</tissue>
    </source>
</reference>
<feature type="transmembrane region" description="Helical" evidence="11">
    <location>
        <begin position="499"/>
        <end position="518"/>
    </location>
</feature>
<dbReference type="GO" id="GO:0016020">
    <property type="term" value="C:membrane"/>
    <property type="evidence" value="ECO:0007669"/>
    <property type="project" value="InterPro"/>
</dbReference>
<dbReference type="Proteomes" id="UP001140949">
    <property type="component" value="Unassembled WGS sequence"/>
</dbReference>
<keyword evidence="4 11" id="KW-0812">Transmembrane</keyword>
<evidence type="ECO:0000256" key="8">
    <source>
        <dbReference type="PIRSR" id="PIRSR605150-1"/>
    </source>
</evidence>
<evidence type="ECO:0000313" key="12">
    <source>
        <dbReference type="EMBL" id="KAJ6851319.1"/>
    </source>
</evidence>
<evidence type="ECO:0000256" key="10">
    <source>
        <dbReference type="PIRSR" id="PIRSR605150-3"/>
    </source>
</evidence>
<dbReference type="EMBL" id="JANAVB010002393">
    <property type="protein sequence ID" value="KAJ6851319.1"/>
    <property type="molecule type" value="Genomic_DNA"/>
</dbReference>
<accession>A0AAX6IDI7</accession>
<keyword evidence="3" id="KW-0808">Transferase</keyword>
<comment type="caution">
    <text evidence="12">The sequence shown here is derived from an EMBL/GenBank/DDBJ whole genome shotgun (WGS) entry which is preliminary data.</text>
</comment>
<dbReference type="SUPFAM" id="SSF53448">
    <property type="entry name" value="Nucleotide-diphospho-sugar transferases"/>
    <property type="match status" value="1"/>
</dbReference>
<proteinExistence type="predicted"/>
<dbReference type="GO" id="GO:0016760">
    <property type="term" value="F:cellulose synthase (UDP-forming) activity"/>
    <property type="evidence" value="ECO:0007669"/>
    <property type="project" value="InterPro"/>
</dbReference>
<feature type="binding site" evidence="10">
    <location>
        <position position="244"/>
    </location>
    <ligand>
        <name>Mn(2+)</name>
        <dbReference type="ChEBI" id="CHEBI:29035"/>
    </ligand>
</feature>
<dbReference type="GO" id="GO:0012505">
    <property type="term" value="C:endomembrane system"/>
    <property type="evidence" value="ECO:0007669"/>
    <property type="project" value="UniProtKB-SubCell"/>
</dbReference>
<dbReference type="GO" id="GO:0071555">
    <property type="term" value="P:cell wall organization"/>
    <property type="evidence" value="ECO:0007669"/>
    <property type="project" value="UniProtKB-KW"/>
</dbReference>
<evidence type="ECO:0000256" key="6">
    <source>
        <dbReference type="ARBA" id="ARBA00023136"/>
    </source>
</evidence>
<feature type="binding site" evidence="9">
    <location>
        <position position="54"/>
    </location>
    <ligand>
        <name>UDP-alpha-D-glucose</name>
        <dbReference type="ChEBI" id="CHEBI:58885"/>
    </ligand>
</feature>
<feature type="binding site" evidence="10">
    <location>
        <position position="220"/>
    </location>
    <ligand>
        <name>Mn(2+)</name>
        <dbReference type="ChEBI" id="CHEBI:29035"/>
    </ligand>
</feature>
<dbReference type="InterPro" id="IPR005150">
    <property type="entry name" value="Cellulose_synth"/>
</dbReference>
<dbReference type="PANTHER" id="PTHR13301">
    <property type="entry name" value="X-BOX TRANSCRIPTION FACTOR-RELATED"/>
    <property type="match status" value="1"/>
</dbReference>
<reference evidence="12" key="1">
    <citation type="journal article" date="2023" name="GigaByte">
        <title>Genome assembly of the bearded iris, Iris pallida Lam.</title>
        <authorList>
            <person name="Bruccoleri R.E."/>
            <person name="Oakeley E.J."/>
            <person name="Faust A.M.E."/>
            <person name="Altorfer M."/>
            <person name="Dessus-Babus S."/>
            <person name="Burckhardt D."/>
            <person name="Oertli M."/>
            <person name="Naumann U."/>
            <person name="Petersen F."/>
            <person name="Wong J."/>
        </authorList>
    </citation>
    <scope>NUCLEOTIDE SEQUENCE</scope>
    <source>
        <strain evidence="12">GSM-AAB239-AS_SAM_17_03QT</strain>
    </source>
</reference>
<dbReference type="GO" id="GO:0071669">
    <property type="term" value="P:plant-type cell wall organization or biogenesis"/>
    <property type="evidence" value="ECO:0007669"/>
    <property type="project" value="UniProtKB-ARBA"/>
</dbReference>
<keyword evidence="6 11" id="KW-0472">Membrane</keyword>
<evidence type="ECO:0000256" key="3">
    <source>
        <dbReference type="ARBA" id="ARBA00022679"/>
    </source>
</evidence>
<feature type="transmembrane region" description="Helical" evidence="11">
    <location>
        <begin position="656"/>
        <end position="674"/>
    </location>
</feature>
<evidence type="ECO:0000256" key="2">
    <source>
        <dbReference type="ARBA" id="ARBA00022676"/>
    </source>
</evidence>
<dbReference type="Gene3D" id="3.90.550.10">
    <property type="entry name" value="Spore Coat Polysaccharide Biosynthesis Protein SpsA, Chain A"/>
    <property type="match status" value="2"/>
</dbReference>
<keyword evidence="7" id="KW-0961">Cell wall biogenesis/degradation</keyword>
<gene>
    <name evidence="12" type="ORF">M6B38_261705</name>
</gene>
<organism evidence="12 13">
    <name type="scientific">Iris pallida</name>
    <name type="common">Sweet iris</name>
    <dbReference type="NCBI Taxonomy" id="29817"/>
    <lineage>
        <taxon>Eukaryota</taxon>
        <taxon>Viridiplantae</taxon>
        <taxon>Streptophyta</taxon>
        <taxon>Embryophyta</taxon>
        <taxon>Tracheophyta</taxon>
        <taxon>Spermatophyta</taxon>
        <taxon>Magnoliopsida</taxon>
        <taxon>Liliopsida</taxon>
        <taxon>Asparagales</taxon>
        <taxon>Iridaceae</taxon>
        <taxon>Iridoideae</taxon>
        <taxon>Irideae</taxon>
        <taxon>Iris</taxon>
    </lineage>
</organism>
<feature type="active site" evidence="8">
    <location>
        <position position="388"/>
    </location>
</feature>
<evidence type="ECO:0000256" key="1">
    <source>
        <dbReference type="ARBA" id="ARBA00004127"/>
    </source>
</evidence>
<evidence type="ECO:0000313" key="13">
    <source>
        <dbReference type="Proteomes" id="UP001140949"/>
    </source>
</evidence>
<keyword evidence="5 11" id="KW-1133">Transmembrane helix</keyword>
<protein>
    <submittedName>
        <fullName evidence="12">Cellulose synthase-like protein G3</fullName>
    </submittedName>
</protein>
<comment type="subcellular location">
    <subcellularLocation>
        <location evidence="1">Endomembrane system</location>
        <topology evidence="1">Multi-pass membrane protein</topology>
    </subcellularLocation>
</comment>
<feature type="transmembrane region" description="Helical" evidence="11">
    <location>
        <begin position="589"/>
        <end position="610"/>
    </location>
</feature>
<evidence type="ECO:0000256" key="5">
    <source>
        <dbReference type="ARBA" id="ARBA00022989"/>
    </source>
</evidence>
<feature type="active site" evidence="8">
    <location>
        <position position="83"/>
    </location>
</feature>
<evidence type="ECO:0000256" key="11">
    <source>
        <dbReference type="SAM" id="Phobius"/>
    </source>
</evidence>